<keyword evidence="2" id="KW-1185">Reference proteome</keyword>
<sequence length="133" mass="13869">MAEADDKARRLAEARAELARAAAAPEEGRAEPVTVEAAKGRIRVTLGADGRVAEIFADPKAFKEGTDYIAEHVLIAVNEALGKRAAMVTAADAVPDLDAINESLAAVQDAGVRQLQAFSASISQVMAKLGRNG</sequence>
<name>A0A2T0UWX0_9ACTN</name>
<dbReference type="RefSeq" id="WP_106362371.1">
    <property type="nucleotide sequence ID" value="NZ_PVTJ01000001.1"/>
</dbReference>
<comment type="caution">
    <text evidence="1">The sequence shown here is derived from an EMBL/GenBank/DDBJ whole genome shotgun (WGS) entry which is preliminary data.</text>
</comment>
<evidence type="ECO:0000313" key="1">
    <source>
        <dbReference type="EMBL" id="PRY62348.1"/>
    </source>
</evidence>
<dbReference type="Pfam" id="PF02575">
    <property type="entry name" value="YbaB_DNA_bd"/>
    <property type="match status" value="1"/>
</dbReference>
<protein>
    <submittedName>
        <fullName evidence="1">YbaB/EbfC DNA-binding family protein</fullName>
    </submittedName>
</protein>
<dbReference type="SUPFAM" id="SSF82607">
    <property type="entry name" value="YbaB-like"/>
    <property type="match status" value="1"/>
</dbReference>
<proteinExistence type="predicted"/>
<reference evidence="1 2" key="1">
    <citation type="submission" date="2018-03" db="EMBL/GenBank/DDBJ databases">
        <title>Genomic Encyclopedia of Type Strains, Phase III (KMG-III): the genomes of soil and plant-associated and newly described type strains.</title>
        <authorList>
            <person name="Whitman W."/>
        </authorList>
    </citation>
    <scope>NUCLEOTIDE SEQUENCE [LARGE SCALE GENOMIC DNA]</scope>
    <source>
        <strain evidence="1 2">CGMCC 4.7067</strain>
    </source>
</reference>
<dbReference type="OrthoDB" id="5188590at2"/>
<dbReference type="Proteomes" id="UP000238176">
    <property type="component" value="Unassembled WGS sequence"/>
</dbReference>
<keyword evidence="1" id="KW-0238">DNA-binding</keyword>
<accession>A0A2T0UWX0</accession>
<dbReference type="InterPro" id="IPR036894">
    <property type="entry name" value="YbaB-like_sf"/>
</dbReference>
<organism evidence="1 2">
    <name type="scientific">Glycomyces artemisiae</name>
    <dbReference type="NCBI Taxonomy" id="1076443"/>
    <lineage>
        <taxon>Bacteria</taxon>
        <taxon>Bacillati</taxon>
        <taxon>Actinomycetota</taxon>
        <taxon>Actinomycetes</taxon>
        <taxon>Glycomycetales</taxon>
        <taxon>Glycomycetaceae</taxon>
        <taxon>Glycomyces</taxon>
    </lineage>
</organism>
<dbReference type="Gene3D" id="3.30.1310.10">
    <property type="entry name" value="Nucleoid-associated protein YbaB-like domain"/>
    <property type="match status" value="1"/>
</dbReference>
<dbReference type="AlphaFoldDB" id="A0A2T0UWX0"/>
<evidence type="ECO:0000313" key="2">
    <source>
        <dbReference type="Proteomes" id="UP000238176"/>
    </source>
</evidence>
<gene>
    <name evidence="1" type="ORF">B0I28_101676</name>
</gene>
<dbReference type="InterPro" id="IPR004401">
    <property type="entry name" value="YbaB/EbfC"/>
</dbReference>
<dbReference type="GO" id="GO:0003677">
    <property type="term" value="F:DNA binding"/>
    <property type="evidence" value="ECO:0007669"/>
    <property type="project" value="UniProtKB-KW"/>
</dbReference>
<dbReference type="EMBL" id="PVTJ01000001">
    <property type="protein sequence ID" value="PRY62348.1"/>
    <property type="molecule type" value="Genomic_DNA"/>
</dbReference>